<dbReference type="Proteomes" id="UP000615796">
    <property type="component" value="Unassembled WGS sequence"/>
</dbReference>
<sequence>MLTRYTGMTAKSQSYLFTFGFLLTLLGMTLTNMWLPMVAGAIIMAALTVEAWIRVAYIIPMHNELRTLQQQVNKLQAEIRAIEYQE</sequence>
<evidence type="ECO:0000313" key="1">
    <source>
        <dbReference type="EMBL" id="MBC5852592.1"/>
    </source>
</evidence>
<gene>
    <name evidence="1" type="ORF">H8Q88_16945</name>
</gene>
<comment type="caution">
    <text evidence="1">The sequence shown here is derived from an EMBL/GenBank/DDBJ whole genome shotgun (WGS) entry which is preliminary data.</text>
</comment>
<dbReference type="RefSeq" id="WP_040905811.1">
    <property type="nucleotide sequence ID" value="NZ_CAWQLT010000002.1"/>
</dbReference>
<reference evidence="1" key="1">
    <citation type="submission" date="2020-08" db="EMBL/GenBank/DDBJ databases">
        <title>Genome Sequencing and Pan-Genome Analysis of Migratory bird Vibrio Strains, Inner Mongolia.</title>
        <authorList>
            <person name="Zheng L."/>
        </authorList>
    </citation>
    <scope>NUCLEOTIDE SEQUENCE</scope>
    <source>
        <strain evidence="1">M13F</strain>
    </source>
</reference>
<organism evidence="1 2">
    <name type="scientific">Vibrio metschnikovii</name>
    <dbReference type="NCBI Taxonomy" id="28172"/>
    <lineage>
        <taxon>Bacteria</taxon>
        <taxon>Pseudomonadati</taxon>
        <taxon>Pseudomonadota</taxon>
        <taxon>Gammaproteobacteria</taxon>
        <taxon>Vibrionales</taxon>
        <taxon>Vibrionaceae</taxon>
        <taxon>Vibrio</taxon>
    </lineage>
</organism>
<proteinExistence type="predicted"/>
<name>A0A9X0RA94_VIBME</name>
<evidence type="ECO:0000313" key="2">
    <source>
        <dbReference type="Proteomes" id="UP000615796"/>
    </source>
</evidence>
<dbReference type="GeneID" id="79889065"/>
<dbReference type="OrthoDB" id="5904793at2"/>
<accession>A0A9X0RA94</accession>
<keyword evidence="2" id="KW-1185">Reference proteome</keyword>
<protein>
    <submittedName>
        <fullName evidence="1">Uncharacterized protein</fullName>
    </submittedName>
</protein>
<dbReference type="AlphaFoldDB" id="A0A9X0RA94"/>
<dbReference type="EMBL" id="JACRUP010000015">
    <property type="protein sequence ID" value="MBC5852592.1"/>
    <property type="molecule type" value="Genomic_DNA"/>
</dbReference>